<dbReference type="SUPFAM" id="SSF47598">
    <property type="entry name" value="Ribbon-helix-helix"/>
    <property type="match status" value="1"/>
</dbReference>
<dbReference type="AlphaFoldDB" id="A0A423NE50"/>
<dbReference type="InterPro" id="IPR053853">
    <property type="entry name" value="FitA-like_RHH"/>
</dbReference>
<dbReference type="GO" id="GO:0006355">
    <property type="term" value="P:regulation of DNA-templated transcription"/>
    <property type="evidence" value="ECO:0007669"/>
    <property type="project" value="InterPro"/>
</dbReference>
<reference evidence="2 3" key="1">
    <citation type="submission" date="2016-10" db="EMBL/GenBank/DDBJ databases">
        <title>Comparative genome analysis of multiple Pseudomonas spp. focuses on biocontrol and plant growth promoting traits.</title>
        <authorList>
            <person name="Tao X.-Y."/>
            <person name="Taylor C.G."/>
        </authorList>
    </citation>
    <scope>NUCLEOTIDE SEQUENCE [LARGE SCALE GENOMIC DNA]</scope>
    <source>
        <strain evidence="2 3">2F9</strain>
    </source>
</reference>
<evidence type="ECO:0000259" key="1">
    <source>
        <dbReference type="Pfam" id="PF22513"/>
    </source>
</evidence>
<dbReference type="InterPro" id="IPR010985">
    <property type="entry name" value="Ribbon_hlx_hlx"/>
</dbReference>
<name>A0A423NE50_PSEFL</name>
<dbReference type="Gene3D" id="1.10.1220.10">
    <property type="entry name" value="Met repressor-like"/>
    <property type="match status" value="1"/>
</dbReference>
<evidence type="ECO:0000313" key="3">
    <source>
        <dbReference type="Proteomes" id="UP000283650"/>
    </source>
</evidence>
<dbReference type="InterPro" id="IPR013321">
    <property type="entry name" value="Arc_rbn_hlx_hlx"/>
</dbReference>
<dbReference type="Pfam" id="PF22513">
    <property type="entry name" value="FitA-like_RHH"/>
    <property type="match status" value="1"/>
</dbReference>
<protein>
    <recommendedName>
        <fullName evidence="1">Antitoxin FitA-like ribbon-helix-helix domain-containing protein</fullName>
    </recommendedName>
</protein>
<organism evidence="2 3">
    <name type="scientific">Pseudomonas fluorescens</name>
    <dbReference type="NCBI Taxonomy" id="294"/>
    <lineage>
        <taxon>Bacteria</taxon>
        <taxon>Pseudomonadati</taxon>
        <taxon>Pseudomonadota</taxon>
        <taxon>Gammaproteobacteria</taxon>
        <taxon>Pseudomonadales</taxon>
        <taxon>Pseudomonadaceae</taxon>
        <taxon>Pseudomonas</taxon>
    </lineage>
</organism>
<dbReference type="RefSeq" id="WP_123375347.1">
    <property type="nucleotide sequence ID" value="NZ_MOBY01000003.1"/>
</dbReference>
<sequence>MARINIRELPDHIHKAISDSAERNNRSTEGEVRSILQSYVSSLEVKPAPIETLRQSWQKGVGNRLDQLFACVRKDQVFGFGDRQSLVGIARTIGEDTPAHLLDCMEGIASPSFEMLDRVVAWSGGSYEWLVSGLGTVFPVENLGNDYHDFFLHDRKSKHITFHLLRVCGGRCEGMLLCFRHDSVKQTYASGYMYANFNLKGGMGSGGHHKLSQFIRFLKTQCGDRAFKAYNYEETEVNTEQGTHHPVYYIRAASTANWLRMLFDGQDPDDWLEGYRSAWKEIAELPFGNGETE</sequence>
<feature type="domain" description="Antitoxin FitA-like ribbon-helix-helix" evidence="1">
    <location>
        <begin position="2"/>
        <end position="39"/>
    </location>
</feature>
<proteinExistence type="predicted"/>
<evidence type="ECO:0000313" key="2">
    <source>
        <dbReference type="EMBL" id="RON96508.1"/>
    </source>
</evidence>
<accession>A0A423NE50</accession>
<gene>
    <name evidence="2" type="ORF">BK672_08055</name>
</gene>
<comment type="caution">
    <text evidence="2">The sequence shown here is derived from an EMBL/GenBank/DDBJ whole genome shotgun (WGS) entry which is preliminary data.</text>
</comment>
<dbReference type="Proteomes" id="UP000283650">
    <property type="component" value="Unassembled WGS sequence"/>
</dbReference>
<dbReference type="EMBL" id="MOBY01000003">
    <property type="protein sequence ID" value="RON96508.1"/>
    <property type="molecule type" value="Genomic_DNA"/>
</dbReference>